<evidence type="ECO:0000313" key="2">
    <source>
        <dbReference type="Proteomes" id="UP001221757"/>
    </source>
</evidence>
<comment type="caution">
    <text evidence="1">The sequence shown here is derived from an EMBL/GenBank/DDBJ whole genome shotgun (WGS) entry which is preliminary data.</text>
</comment>
<keyword evidence="2" id="KW-1185">Reference proteome</keyword>
<reference evidence="1" key="1">
    <citation type="submission" date="2023-03" db="EMBL/GenBank/DDBJ databases">
        <title>Massive genome expansion in bonnet fungi (Mycena s.s.) driven by repeated elements and novel gene families across ecological guilds.</title>
        <authorList>
            <consortium name="Lawrence Berkeley National Laboratory"/>
            <person name="Harder C.B."/>
            <person name="Miyauchi S."/>
            <person name="Viragh M."/>
            <person name="Kuo A."/>
            <person name="Thoen E."/>
            <person name="Andreopoulos B."/>
            <person name="Lu D."/>
            <person name="Skrede I."/>
            <person name="Drula E."/>
            <person name="Henrissat B."/>
            <person name="Morin E."/>
            <person name="Kohler A."/>
            <person name="Barry K."/>
            <person name="LaButti K."/>
            <person name="Morin E."/>
            <person name="Salamov A."/>
            <person name="Lipzen A."/>
            <person name="Mereny Z."/>
            <person name="Hegedus B."/>
            <person name="Baldrian P."/>
            <person name="Stursova M."/>
            <person name="Weitz H."/>
            <person name="Taylor A."/>
            <person name="Grigoriev I.V."/>
            <person name="Nagy L.G."/>
            <person name="Martin F."/>
            <person name="Kauserud H."/>
        </authorList>
    </citation>
    <scope>NUCLEOTIDE SEQUENCE</scope>
    <source>
        <strain evidence="1">CBHHK067</strain>
    </source>
</reference>
<organism evidence="1 2">
    <name type="scientific">Mycena rosella</name>
    <name type="common">Pink bonnet</name>
    <name type="synonym">Agaricus rosellus</name>
    <dbReference type="NCBI Taxonomy" id="1033263"/>
    <lineage>
        <taxon>Eukaryota</taxon>
        <taxon>Fungi</taxon>
        <taxon>Dikarya</taxon>
        <taxon>Basidiomycota</taxon>
        <taxon>Agaricomycotina</taxon>
        <taxon>Agaricomycetes</taxon>
        <taxon>Agaricomycetidae</taxon>
        <taxon>Agaricales</taxon>
        <taxon>Marasmiineae</taxon>
        <taxon>Mycenaceae</taxon>
        <taxon>Mycena</taxon>
    </lineage>
</organism>
<sequence>CPAKAANWFVAAHAAMTKQELGCHFDAAVVAWTRLEDVSRFEKKSGPNKLPTKERPKQVGAWIMLGRGKAGAKTTVGDPGAYTVEWQGWWDSLQPEWRSKGVDRGWATDGCSGRGEDWGPLYCWGVNGMLSLLASLQFWGSAVQ</sequence>
<evidence type="ECO:0000313" key="1">
    <source>
        <dbReference type="EMBL" id="KAJ7702734.1"/>
    </source>
</evidence>
<dbReference type="Proteomes" id="UP001221757">
    <property type="component" value="Unassembled WGS sequence"/>
</dbReference>
<name>A0AAD7GQZ3_MYCRO</name>
<feature type="non-terminal residue" evidence="1">
    <location>
        <position position="1"/>
    </location>
</feature>
<dbReference type="AlphaFoldDB" id="A0AAD7GQZ3"/>
<protein>
    <submittedName>
        <fullName evidence="1">Uncharacterized protein</fullName>
    </submittedName>
</protein>
<gene>
    <name evidence="1" type="ORF">B0H17DRAFT_862322</name>
</gene>
<proteinExistence type="predicted"/>
<accession>A0AAD7GQZ3</accession>
<dbReference type="EMBL" id="JARKIE010000014">
    <property type="protein sequence ID" value="KAJ7702734.1"/>
    <property type="molecule type" value="Genomic_DNA"/>
</dbReference>
<feature type="non-terminal residue" evidence="1">
    <location>
        <position position="144"/>
    </location>
</feature>